<protein>
    <recommendedName>
        <fullName evidence="3">N-acetyltransferase domain-containing protein</fullName>
    </recommendedName>
</protein>
<evidence type="ECO:0000313" key="2">
    <source>
        <dbReference type="Proteomes" id="UP001156666"/>
    </source>
</evidence>
<dbReference type="InterPro" id="IPR039968">
    <property type="entry name" value="BcerS-like"/>
</dbReference>
<dbReference type="SUPFAM" id="SSF55729">
    <property type="entry name" value="Acyl-CoA N-acyltransferases (Nat)"/>
    <property type="match status" value="1"/>
</dbReference>
<dbReference type="EMBL" id="BSOH01000021">
    <property type="protein sequence ID" value="GLR18665.1"/>
    <property type="molecule type" value="Genomic_DNA"/>
</dbReference>
<dbReference type="PANTHER" id="PTHR41368:SF1">
    <property type="entry name" value="PROTEIN YGHO"/>
    <property type="match status" value="1"/>
</dbReference>
<dbReference type="Proteomes" id="UP001156666">
    <property type="component" value="Unassembled WGS sequence"/>
</dbReference>
<proteinExistence type="predicted"/>
<keyword evidence="2" id="KW-1185">Reference proteome</keyword>
<sequence length="317" mass="36338">MIKVLKKATCPSSETEFFHCCFEVYNEKEILAKISLYINPYHTIELEQALTIGNFECVNDQGVFNILMDAVVKEAKEVNLSNIIGPINGNTWNEYRLVSTSNAQPFLLDVDTPQYYIDLYKGYGFETLAQYYSEQAENLTDNWEKNKPKYEAFIEQGVSFHEFDMENATRELEGLAELCNASFSNNFLFSPITKEAFVMKMMPSLSIMNPRYTLVAKVDNRPVGFIFCYQNLHDKVDKTIVVKTLARDLDDQYKGMGNVLSSLVMKNVIEDDFTKGIHALMLISNSSTYISSSFAGNFLRSYELLQLKLNNKSWIQK</sequence>
<evidence type="ECO:0008006" key="3">
    <source>
        <dbReference type="Google" id="ProtNLM"/>
    </source>
</evidence>
<dbReference type="RefSeq" id="WP_235294211.1">
    <property type="nucleotide sequence ID" value="NZ_BSOH01000021.1"/>
</dbReference>
<name>A0AA37SVN8_9BACT</name>
<accession>A0AA37SVN8</accession>
<dbReference type="InterPro" id="IPR016181">
    <property type="entry name" value="Acyl_CoA_acyltransferase"/>
</dbReference>
<organism evidence="1 2">
    <name type="scientific">Portibacter lacus</name>
    <dbReference type="NCBI Taxonomy" id="1099794"/>
    <lineage>
        <taxon>Bacteria</taxon>
        <taxon>Pseudomonadati</taxon>
        <taxon>Bacteroidota</taxon>
        <taxon>Saprospiria</taxon>
        <taxon>Saprospirales</taxon>
        <taxon>Haliscomenobacteraceae</taxon>
        <taxon>Portibacter</taxon>
    </lineage>
</organism>
<dbReference type="PANTHER" id="PTHR41368">
    <property type="entry name" value="PROTEIN YGHO"/>
    <property type="match status" value="1"/>
</dbReference>
<gene>
    <name evidence="1" type="ORF">GCM10007940_32810</name>
</gene>
<reference evidence="1" key="2">
    <citation type="submission" date="2023-01" db="EMBL/GenBank/DDBJ databases">
        <title>Draft genome sequence of Portibacter lacus strain NBRC 108769.</title>
        <authorList>
            <person name="Sun Q."/>
            <person name="Mori K."/>
        </authorList>
    </citation>
    <scope>NUCLEOTIDE SEQUENCE</scope>
    <source>
        <strain evidence="1">NBRC 108769</strain>
    </source>
</reference>
<evidence type="ECO:0000313" key="1">
    <source>
        <dbReference type="EMBL" id="GLR18665.1"/>
    </source>
</evidence>
<comment type="caution">
    <text evidence="1">The sequence shown here is derived from an EMBL/GenBank/DDBJ whole genome shotgun (WGS) entry which is preliminary data.</text>
</comment>
<dbReference type="AlphaFoldDB" id="A0AA37SVN8"/>
<reference evidence="1" key="1">
    <citation type="journal article" date="2014" name="Int. J. Syst. Evol. Microbiol.">
        <title>Complete genome sequence of Corynebacterium casei LMG S-19264T (=DSM 44701T), isolated from a smear-ripened cheese.</title>
        <authorList>
            <consortium name="US DOE Joint Genome Institute (JGI-PGF)"/>
            <person name="Walter F."/>
            <person name="Albersmeier A."/>
            <person name="Kalinowski J."/>
            <person name="Ruckert C."/>
        </authorList>
    </citation>
    <scope>NUCLEOTIDE SEQUENCE</scope>
    <source>
        <strain evidence="1">NBRC 108769</strain>
    </source>
</reference>